<dbReference type="Proteomes" id="UP000492821">
    <property type="component" value="Unassembled WGS sequence"/>
</dbReference>
<evidence type="ECO:0000313" key="3">
    <source>
        <dbReference type="WBParaSite" id="Pan_g17940.t1"/>
    </source>
</evidence>
<feature type="transmembrane region" description="Helical" evidence="1">
    <location>
        <begin position="266"/>
        <end position="287"/>
    </location>
</feature>
<keyword evidence="1" id="KW-1133">Transmembrane helix</keyword>
<reference evidence="2" key="1">
    <citation type="journal article" date="2013" name="Genetics">
        <title>The draft genome and transcriptome of Panagrellus redivivus are shaped by the harsh demands of a free-living lifestyle.</title>
        <authorList>
            <person name="Srinivasan J."/>
            <person name="Dillman A.R."/>
            <person name="Macchietto M.G."/>
            <person name="Heikkinen L."/>
            <person name="Lakso M."/>
            <person name="Fracchia K.M."/>
            <person name="Antoshechkin I."/>
            <person name="Mortazavi A."/>
            <person name="Wong G."/>
            <person name="Sternberg P.W."/>
        </authorList>
    </citation>
    <scope>NUCLEOTIDE SEQUENCE [LARGE SCALE GENOMIC DNA]</scope>
    <source>
        <strain evidence="2">MT8872</strain>
    </source>
</reference>
<dbReference type="WBParaSite" id="Pan_g17940.t1">
    <property type="protein sequence ID" value="Pan_g17940.t1"/>
    <property type="gene ID" value="Pan_g17940"/>
</dbReference>
<feature type="transmembrane region" description="Helical" evidence="1">
    <location>
        <begin position="230"/>
        <end position="251"/>
    </location>
</feature>
<reference evidence="3" key="2">
    <citation type="submission" date="2020-10" db="UniProtKB">
        <authorList>
            <consortium name="WormBaseParasite"/>
        </authorList>
    </citation>
    <scope>IDENTIFICATION</scope>
</reference>
<accession>A0A7E4VA25</accession>
<keyword evidence="2" id="KW-1185">Reference proteome</keyword>
<dbReference type="AlphaFoldDB" id="A0A7E4VA25"/>
<dbReference type="PANTHER" id="PTHR47518">
    <property type="entry name" value="SERPENTINE RECEPTOR CLASS EPSILON-13-RELATED"/>
    <property type="match status" value="1"/>
</dbReference>
<organism evidence="2 3">
    <name type="scientific">Panagrellus redivivus</name>
    <name type="common">Microworm</name>
    <dbReference type="NCBI Taxonomy" id="6233"/>
    <lineage>
        <taxon>Eukaryota</taxon>
        <taxon>Metazoa</taxon>
        <taxon>Ecdysozoa</taxon>
        <taxon>Nematoda</taxon>
        <taxon>Chromadorea</taxon>
        <taxon>Rhabditida</taxon>
        <taxon>Tylenchina</taxon>
        <taxon>Panagrolaimomorpha</taxon>
        <taxon>Panagrolaimoidea</taxon>
        <taxon>Panagrolaimidae</taxon>
        <taxon>Panagrellus</taxon>
    </lineage>
</organism>
<sequence>MQCSSASFLQRLINISSIFPVYQLTSVEVHVEYSLLTADISCHILTDIIVIYFIGIYLLKLHKLYHANLCVFLIAFFVIYWCYEFSAIVLYTMALFCSFEDLSMNGPAYPVYIFREGALIAGINLIMFLSLNLFHASQNVYTYENMRHPVFAIVSIFIVVTFTSIWSVCRYIKIVPQVWPPFAMAASSLVAAIVMFFTRRRNKELMKKYFEMSLGVKYQFYENLRVSRPLFPVLQSASLGAFSGGVCYQIAASMSANPSLSMLMNTAYSLCMITFMGIITLVMIFSLSETKSLIVKMFFGPKIEPAPEEGVIYFSQLHDQWHKGPPN</sequence>
<feature type="transmembrane region" description="Helical" evidence="1">
    <location>
        <begin position="33"/>
        <end position="59"/>
    </location>
</feature>
<keyword evidence="1" id="KW-0812">Transmembrane</keyword>
<feature type="transmembrane region" description="Helical" evidence="1">
    <location>
        <begin position="178"/>
        <end position="198"/>
    </location>
</feature>
<keyword evidence="1" id="KW-0472">Membrane</keyword>
<proteinExistence type="predicted"/>
<dbReference type="InterPro" id="IPR052854">
    <property type="entry name" value="Serpentine_rcpt_epsilon"/>
</dbReference>
<feature type="transmembrane region" description="Helical" evidence="1">
    <location>
        <begin position="71"/>
        <end position="92"/>
    </location>
</feature>
<name>A0A7E4VA25_PANRE</name>
<feature type="transmembrane region" description="Helical" evidence="1">
    <location>
        <begin position="146"/>
        <end position="166"/>
    </location>
</feature>
<dbReference type="PANTHER" id="PTHR47518:SF9">
    <property type="entry name" value="SERPENTINE RECEPTOR, CLASS T"/>
    <property type="match status" value="1"/>
</dbReference>
<evidence type="ECO:0000313" key="2">
    <source>
        <dbReference type="Proteomes" id="UP000492821"/>
    </source>
</evidence>
<evidence type="ECO:0000256" key="1">
    <source>
        <dbReference type="SAM" id="Phobius"/>
    </source>
</evidence>
<protein>
    <submittedName>
        <fullName evidence="3">Transmembrane protein</fullName>
    </submittedName>
</protein>
<feature type="transmembrane region" description="Helical" evidence="1">
    <location>
        <begin position="112"/>
        <end position="134"/>
    </location>
</feature>